<dbReference type="Gene3D" id="3.90.10.10">
    <property type="entry name" value="Cytochrome C3"/>
    <property type="match status" value="1"/>
</dbReference>
<dbReference type="PANTHER" id="PTHR35038">
    <property type="entry name" value="DISSIMILATORY SULFITE REDUCTASE SIRA"/>
    <property type="match status" value="1"/>
</dbReference>
<evidence type="ECO:0000313" key="3">
    <source>
        <dbReference type="Proteomes" id="UP001193389"/>
    </source>
</evidence>
<evidence type="ECO:0000313" key="2">
    <source>
        <dbReference type="EMBL" id="BBE16813.1"/>
    </source>
</evidence>
<dbReference type="AlphaFoldDB" id="A0A5K7S5J7"/>
<dbReference type="EMBL" id="AP018694">
    <property type="protein sequence ID" value="BBE16813.1"/>
    <property type="molecule type" value="Genomic_DNA"/>
</dbReference>
<dbReference type="KEGG" id="anf:AQPE_0960"/>
<keyword evidence="1" id="KW-0732">Signal</keyword>
<protein>
    <submittedName>
        <fullName evidence="2">Cytochrome c family protein</fullName>
    </submittedName>
</protein>
<dbReference type="Proteomes" id="UP001193389">
    <property type="component" value="Chromosome"/>
</dbReference>
<dbReference type="SUPFAM" id="SSF48695">
    <property type="entry name" value="Multiheme cytochromes"/>
    <property type="match status" value="1"/>
</dbReference>
<proteinExistence type="predicted"/>
<dbReference type="InterPro" id="IPR036280">
    <property type="entry name" value="Multihaem_cyt_sf"/>
</dbReference>
<organism evidence="2 3">
    <name type="scientific">Aquipluma nitroreducens</name>
    <dbReference type="NCBI Taxonomy" id="2010828"/>
    <lineage>
        <taxon>Bacteria</taxon>
        <taxon>Pseudomonadati</taxon>
        <taxon>Bacteroidota</taxon>
        <taxon>Bacteroidia</taxon>
        <taxon>Marinilabiliales</taxon>
        <taxon>Prolixibacteraceae</taxon>
        <taxon>Aquipluma</taxon>
    </lineage>
</organism>
<dbReference type="PANTHER" id="PTHR35038:SF6">
    <property type="entry name" value="SURFACE LOCALIZED DECAHEME CYTOCHROME C LIPOPROTEIN"/>
    <property type="match status" value="1"/>
</dbReference>
<gene>
    <name evidence="2" type="ORF">AQPE_0960</name>
</gene>
<evidence type="ECO:0000256" key="1">
    <source>
        <dbReference type="ARBA" id="ARBA00022729"/>
    </source>
</evidence>
<dbReference type="RefSeq" id="WP_318349853.1">
    <property type="nucleotide sequence ID" value="NZ_AP018694.1"/>
</dbReference>
<name>A0A5K7S5J7_9BACT</name>
<keyword evidence="3" id="KW-1185">Reference proteome</keyword>
<accession>A0A5K7S5J7</accession>
<dbReference type="InterPro" id="IPR051829">
    <property type="entry name" value="Multiheme_Cytochr_ET"/>
</dbReference>
<dbReference type="GO" id="GO:0016491">
    <property type="term" value="F:oxidoreductase activity"/>
    <property type="evidence" value="ECO:0007669"/>
    <property type="project" value="TreeGrafter"/>
</dbReference>
<sequence>MEKLNSGWKVVLLVSLITWGCSKQTVEDQTGISDIPTEKAAATSNVVFGGTNTYVVFAWNDLGMHCLNPTYDKMVILPPYNNLKVQVVKRGKVPTVVTTGLTVSYSIDKNTFSAGKQDYGQFWTYAKQLFNVTLAPNIGLTGNGLSGKMKAETGFFSAEGIPVVPVYDSGVKDPYQQATITVKDATGKIVATTKTVIPTSDEINCAKCHGADAFNDILTKHDKAHGTKLMGSKPVLCAGCHGSPALGTTGPGSSGKYLSQAIHGYHATKGASCYDCHPGATTKCSRSARHTAADGNCTTCHGSMANVASTIVAGRVPWVGEPNCVSCHKGVAGIDTGTTLYKNAHGHGNLFCSACHGSPHAMVPSLNAKDNYQELQYQGSNRPVKSIGSCGICHKSSRGGDATIQDFAEKHAGTSPRIKIACHTCHTSITTETAKWPHSFQWKDSGGNPQGVSD</sequence>
<reference evidence="2" key="1">
    <citation type="journal article" date="2020" name="Int. J. Syst. Evol. Microbiol.">
        <title>Aquipluma nitroreducens gen. nov. sp. nov., a novel facultatively anaerobic bacterium isolated from a freshwater lake.</title>
        <authorList>
            <person name="Watanabe M."/>
            <person name="Kojima H."/>
            <person name="Fukui M."/>
        </authorList>
    </citation>
    <scope>NUCLEOTIDE SEQUENCE</scope>
    <source>
        <strain evidence="2">MeG22</strain>
    </source>
</reference>